<dbReference type="CTD" id="9808399"/>
<comment type="caution">
    <text evidence="2">The sequence shown here is derived from an EMBL/GenBank/DDBJ whole genome shotgun (WGS) entry which is preliminary data.</text>
</comment>
<evidence type="ECO:0000313" key="3">
    <source>
        <dbReference type="Proteomes" id="UP000216624"/>
    </source>
</evidence>
<name>A0A261AU42_CAERE</name>
<evidence type="ECO:0000313" key="1">
    <source>
        <dbReference type="EMBL" id="OZF83539.1"/>
    </source>
</evidence>
<keyword evidence="3" id="KW-1185">Reference proteome</keyword>
<dbReference type="Proteomes" id="UP000216624">
    <property type="component" value="Unassembled WGS sequence"/>
</dbReference>
<sequence>MGQCLCKSSTASDPYHPLDEQLFTTKTIELMRASAGQIVPEESSGIKFLYIGAINDLFNTVNGLYVKLEEVDKLQKDGKSIEKPIRAFLKALKVIGKFYDTFLRLSDFKIDEFVQVRKDEACGGYIHWFVMKEEMKTLEKEKPFDVEGLKGSVDHQFGVAQKLFHKL</sequence>
<proteinExistence type="predicted"/>
<dbReference type="EMBL" id="NMWX01000179">
    <property type="protein sequence ID" value="OZF83539.1"/>
    <property type="molecule type" value="Genomic_DNA"/>
</dbReference>
<organism evidence="2 3">
    <name type="scientific">Caenorhabditis remanei</name>
    <name type="common">Caenorhabditis vulgaris</name>
    <dbReference type="NCBI Taxonomy" id="31234"/>
    <lineage>
        <taxon>Eukaryota</taxon>
        <taxon>Metazoa</taxon>
        <taxon>Ecdysozoa</taxon>
        <taxon>Nematoda</taxon>
        <taxon>Chromadorea</taxon>
        <taxon>Rhabditida</taxon>
        <taxon>Rhabditina</taxon>
        <taxon>Rhabditomorpha</taxon>
        <taxon>Rhabditoidea</taxon>
        <taxon>Rhabditidae</taxon>
        <taxon>Peloderinae</taxon>
        <taxon>Caenorhabditis</taxon>
    </lineage>
</organism>
<evidence type="ECO:0000313" key="2">
    <source>
        <dbReference type="EMBL" id="OZG00965.1"/>
    </source>
</evidence>
<reference evidence="2" key="1">
    <citation type="submission" date="2017-08" db="EMBL/GenBank/DDBJ databases">
        <authorList>
            <person name="de Groot N.N."/>
        </authorList>
    </citation>
    <scope>NUCLEOTIDE SEQUENCE [LARGE SCALE GENOMIC DNA]</scope>
    <source>
        <strain evidence="2">PX439</strain>
    </source>
</reference>
<gene>
    <name evidence="2" type="ORF">FL82_07429</name>
    <name evidence="1" type="ORF">FL82_24658</name>
</gene>
<accession>A0A261AU42</accession>
<dbReference type="HOGENOM" id="CLU_1612337_0_0_1"/>
<dbReference type="EMBL" id="NMWX01000005">
    <property type="protein sequence ID" value="OZG00965.1"/>
    <property type="molecule type" value="Genomic_DNA"/>
</dbReference>
<protein>
    <submittedName>
        <fullName evidence="2">Uncharacterized protein</fullName>
    </submittedName>
</protein>
<dbReference type="KEGG" id="crq:GCK72_016330"/>
<feature type="non-terminal residue" evidence="2">
    <location>
        <position position="1"/>
    </location>
</feature>